<feature type="non-terminal residue" evidence="1">
    <location>
        <position position="179"/>
    </location>
</feature>
<keyword evidence="2" id="KW-1185">Reference proteome</keyword>
<dbReference type="Proteomes" id="UP000789860">
    <property type="component" value="Unassembled WGS sequence"/>
</dbReference>
<name>A0ACA9KSG9_9GLOM</name>
<comment type="caution">
    <text evidence="1">The sequence shown here is derived from an EMBL/GenBank/DDBJ whole genome shotgun (WGS) entry which is preliminary data.</text>
</comment>
<protein>
    <submittedName>
        <fullName evidence="1">8432_t:CDS:1</fullName>
    </submittedName>
</protein>
<dbReference type="EMBL" id="CAJVPM010002589">
    <property type="protein sequence ID" value="CAG8488993.1"/>
    <property type="molecule type" value="Genomic_DNA"/>
</dbReference>
<proteinExistence type="predicted"/>
<accession>A0ACA9KSG9</accession>
<reference evidence="1" key="1">
    <citation type="submission" date="2021-06" db="EMBL/GenBank/DDBJ databases">
        <authorList>
            <person name="Kallberg Y."/>
            <person name="Tangrot J."/>
            <person name="Rosling A."/>
        </authorList>
    </citation>
    <scope>NUCLEOTIDE SEQUENCE</scope>
    <source>
        <strain evidence="1">AU212A</strain>
    </source>
</reference>
<evidence type="ECO:0000313" key="2">
    <source>
        <dbReference type="Proteomes" id="UP000789860"/>
    </source>
</evidence>
<sequence length="179" mass="20770">MYKNLSNFATNPFEDLIQKCINEEHIKFYEYTRFKDVNLIGEGGYGKVYRATLKNNEITVALKSFKSNNVAINEVVNELKLHRKVDMHSNIIRLHGATENKDIEQHQIASLILDISNGTRENCWQHDPDKRPDIQQVFSDLENLIINDGQSINGIKQYNTNEINQIILEQNKFTFDSNL</sequence>
<evidence type="ECO:0000313" key="1">
    <source>
        <dbReference type="EMBL" id="CAG8488993.1"/>
    </source>
</evidence>
<gene>
    <name evidence="1" type="ORF">SCALOS_LOCUS2747</name>
</gene>
<organism evidence="1 2">
    <name type="scientific">Scutellospora calospora</name>
    <dbReference type="NCBI Taxonomy" id="85575"/>
    <lineage>
        <taxon>Eukaryota</taxon>
        <taxon>Fungi</taxon>
        <taxon>Fungi incertae sedis</taxon>
        <taxon>Mucoromycota</taxon>
        <taxon>Glomeromycotina</taxon>
        <taxon>Glomeromycetes</taxon>
        <taxon>Diversisporales</taxon>
        <taxon>Gigasporaceae</taxon>
        <taxon>Scutellospora</taxon>
    </lineage>
</organism>